<dbReference type="PROSITE" id="PS00061">
    <property type="entry name" value="ADH_SHORT"/>
    <property type="match status" value="1"/>
</dbReference>
<dbReference type="InterPro" id="IPR036291">
    <property type="entry name" value="NAD(P)-bd_dom_sf"/>
</dbReference>
<dbReference type="Proteomes" id="UP000663946">
    <property type="component" value="Chromosome 2"/>
</dbReference>
<evidence type="ECO:0000313" key="3">
    <source>
        <dbReference type="EMBL" id="NTC32200.1"/>
    </source>
</evidence>
<dbReference type="Pfam" id="PF00106">
    <property type="entry name" value="adh_short"/>
    <property type="match status" value="1"/>
</dbReference>
<dbReference type="GO" id="GO:0016491">
    <property type="term" value="F:oxidoreductase activity"/>
    <property type="evidence" value="ECO:0007669"/>
    <property type="project" value="UniProtKB-KW"/>
</dbReference>
<dbReference type="Gene3D" id="3.40.50.720">
    <property type="entry name" value="NAD(P)-binding Rossmann-like Domain"/>
    <property type="match status" value="1"/>
</dbReference>
<evidence type="ECO:0000313" key="5">
    <source>
        <dbReference type="EMBL" id="QTG16252.1"/>
    </source>
</evidence>
<evidence type="ECO:0000256" key="1">
    <source>
        <dbReference type="ARBA" id="ARBA00006484"/>
    </source>
</evidence>
<dbReference type="PANTHER" id="PTHR44196">
    <property type="entry name" value="DEHYDROGENASE/REDUCTASE SDR FAMILY MEMBER 7B"/>
    <property type="match status" value="1"/>
</dbReference>
<dbReference type="EMBL" id="CP049217">
    <property type="protein sequence ID" value="QTG16252.1"/>
    <property type="molecule type" value="Genomic_DNA"/>
</dbReference>
<reference evidence="4 6" key="1">
    <citation type="journal article" date="2016" name="PeerJ">
        <title>Gall-ID: tools for genotyping gall-causing phytopathogenic bacteria.</title>
        <authorList>
            <person name="Davis E.W.II."/>
            <person name="Weisberg A.J."/>
            <person name="Tabima J.F."/>
            <person name="Grunwald N.J."/>
            <person name="Chang J.H."/>
        </authorList>
    </citation>
    <scope>NUCLEOTIDE SEQUENCE [LARGE SCALE GENOMIC DNA]</scope>
    <source>
        <strain evidence="4 6">N2/73</strain>
    </source>
</reference>
<protein>
    <submittedName>
        <fullName evidence="3">SDR family NAD(P)-dependent oxidoreductase</fullName>
    </submittedName>
    <submittedName>
        <fullName evidence="4">Short-chain dehydrogenase</fullName>
    </submittedName>
</protein>
<name>A0A3B8FFZ7_AGRTU</name>
<reference evidence="5" key="3">
    <citation type="submission" date="2020-02" db="EMBL/GenBank/DDBJ databases">
        <title>Unexpected conservation and global transmission of agrobacterial virulence plasmids.</title>
        <authorList>
            <person name="Weisberg A.J."/>
            <person name="Davis E.W. II"/>
            <person name="Tabima J.R."/>
            <person name="Belcher M.S."/>
            <person name="Miller M."/>
            <person name="Kuo C.-H."/>
            <person name="Loper J.E."/>
            <person name="Grunwald N.J."/>
            <person name="Putnam M.L."/>
            <person name="Chang J.H."/>
        </authorList>
    </citation>
    <scope>NUCLEOTIDE SEQUENCE</scope>
    <source>
        <strain evidence="5">Q15/94</strain>
    </source>
</reference>
<dbReference type="PANTHER" id="PTHR44196:SF1">
    <property type="entry name" value="DEHYDROGENASE_REDUCTASE SDR FAMILY MEMBER 7B"/>
    <property type="match status" value="1"/>
</dbReference>
<dbReference type="Proteomes" id="UP000093451">
    <property type="component" value="Unassembled WGS sequence"/>
</dbReference>
<dbReference type="GO" id="GO:0016020">
    <property type="term" value="C:membrane"/>
    <property type="evidence" value="ECO:0007669"/>
    <property type="project" value="TreeGrafter"/>
</dbReference>
<dbReference type="SUPFAM" id="SSF51735">
    <property type="entry name" value="NAD(P)-binding Rossmann-fold domains"/>
    <property type="match status" value="1"/>
</dbReference>
<dbReference type="AlphaFoldDB" id="A0A3B8FFZ7"/>
<evidence type="ECO:0000313" key="7">
    <source>
        <dbReference type="Proteomes" id="UP000702952"/>
    </source>
</evidence>
<dbReference type="InterPro" id="IPR020904">
    <property type="entry name" value="Sc_DH/Rdtase_CS"/>
</dbReference>
<sequence length="233" mass="24401">MTDRKTVLISGGNRGIGAATGRAFMEAGWKVSLGMRTPLLPEWADPALVHVQAYDALAPQSPVDWAAAVLARFGRIDAVVANAGVMVRKTVVEATDEEFASLMDVNVNGPRRLVQACWDPLIASGAGRVAIVASLSGKRVKSAVSGAYSVSKFAALGLSHAIRHAGFDKGVRATAICPGFVATDMGLPLAGATPSDTLTQPEDIASSILHVVSLPNRASVSEFWVNCLLDDSY</sequence>
<accession>A0AA86KR43</accession>
<comment type="similarity">
    <text evidence="1">Belongs to the short-chain dehydrogenases/reductases (SDR) family.</text>
</comment>
<dbReference type="Proteomes" id="UP000702952">
    <property type="component" value="Unassembled WGS sequence"/>
</dbReference>
<dbReference type="EMBL" id="LXKT01000028">
    <property type="protein sequence ID" value="OCJ33219.1"/>
    <property type="molecule type" value="Genomic_DNA"/>
</dbReference>
<accession>A0A3B8FFZ7</accession>
<dbReference type="PRINTS" id="PR00081">
    <property type="entry name" value="GDHRDH"/>
</dbReference>
<gene>
    <name evidence="4" type="ORF">A6U91_20555</name>
    <name evidence="3" type="ORF">G6M46_29090</name>
    <name evidence="5" type="ORF">G6M86_23795</name>
</gene>
<dbReference type="KEGG" id="atf:Ach5_28070"/>
<reference evidence="3" key="2">
    <citation type="journal article" date="2020" name="Science">
        <title>Unexpected conservation and global transmission of agrobacterial virulence plasmids.</title>
        <authorList>
            <person name="Weisberg A.J."/>
            <person name="Davis E.W. 2nd"/>
            <person name="Tabima J."/>
            <person name="Belcher M.S."/>
            <person name="Miller M."/>
            <person name="Kuo C.H."/>
            <person name="Loper J.E."/>
            <person name="Grunwald N.J."/>
            <person name="Putnam M.L."/>
            <person name="Chang J.H."/>
        </authorList>
    </citation>
    <scope>NUCLEOTIDE SEQUENCE</scope>
    <source>
        <strain evidence="3">17-1853-1a</strain>
    </source>
</reference>
<evidence type="ECO:0000313" key="6">
    <source>
        <dbReference type="Proteomes" id="UP000093451"/>
    </source>
</evidence>
<evidence type="ECO:0000256" key="2">
    <source>
        <dbReference type="ARBA" id="ARBA00023002"/>
    </source>
</evidence>
<dbReference type="InterPro" id="IPR002347">
    <property type="entry name" value="SDR_fam"/>
</dbReference>
<proteinExistence type="inferred from homology"/>
<dbReference type="EMBL" id="JAAMAY010000046">
    <property type="protein sequence ID" value="NTC32200.1"/>
    <property type="molecule type" value="Genomic_DNA"/>
</dbReference>
<organism evidence="3 7">
    <name type="scientific">Agrobacterium tumefaciens</name>
    <dbReference type="NCBI Taxonomy" id="358"/>
    <lineage>
        <taxon>Bacteria</taxon>
        <taxon>Pseudomonadati</taxon>
        <taxon>Pseudomonadota</taxon>
        <taxon>Alphaproteobacteria</taxon>
        <taxon>Hyphomicrobiales</taxon>
        <taxon>Rhizobiaceae</taxon>
        <taxon>Rhizobium/Agrobacterium group</taxon>
        <taxon>Agrobacterium</taxon>
        <taxon>Agrobacterium tumefaciens complex</taxon>
    </lineage>
</organism>
<dbReference type="RefSeq" id="WP_019566339.1">
    <property type="nucleotide sequence ID" value="NZ_CP011247.1"/>
</dbReference>
<evidence type="ECO:0000313" key="4">
    <source>
        <dbReference type="EMBL" id="OCJ33219.1"/>
    </source>
</evidence>
<keyword evidence="2" id="KW-0560">Oxidoreductase</keyword>